<comment type="cofactor">
    <cofactor evidence="2">
        <name>Mg(2+)</name>
        <dbReference type="ChEBI" id="CHEBI:18420"/>
    </cofactor>
</comment>
<dbReference type="Pfam" id="PF00459">
    <property type="entry name" value="Inositol_P"/>
    <property type="match status" value="1"/>
</dbReference>
<dbReference type="EMBL" id="PXOF01000004">
    <property type="protein sequence ID" value="RGP76497.1"/>
    <property type="molecule type" value="Genomic_DNA"/>
</dbReference>
<name>A0A395SWC1_FUSSP</name>
<evidence type="ECO:0000313" key="4">
    <source>
        <dbReference type="Proteomes" id="UP000266152"/>
    </source>
</evidence>
<gene>
    <name evidence="3" type="ORF">FSPOR_172</name>
</gene>
<dbReference type="InterPro" id="IPR000760">
    <property type="entry name" value="Inositol_monophosphatase-like"/>
</dbReference>
<protein>
    <submittedName>
        <fullName evidence="3">Inositol monophosphatase</fullName>
    </submittedName>
</protein>
<keyword evidence="4" id="KW-1185">Reference proteome</keyword>
<evidence type="ECO:0000256" key="2">
    <source>
        <dbReference type="PIRSR" id="PIRSR600760-2"/>
    </source>
</evidence>
<reference evidence="3 4" key="1">
    <citation type="journal article" date="2018" name="PLoS Pathog.">
        <title>Evolution of structural diversity of trichothecenes, a family of toxins produced by plant pathogenic and entomopathogenic fungi.</title>
        <authorList>
            <person name="Proctor R.H."/>
            <person name="McCormick S.P."/>
            <person name="Kim H.S."/>
            <person name="Cardoza R.E."/>
            <person name="Stanley A.M."/>
            <person name="Lindo L."/>
            <person name="Kelly A."/>
            <person name="Brown D.W."/>
            <person name="Lee T."/>
            <person name="Vaughan M.M."/>
            <person name="Alexander N.J."/>
            <person name="Busman M."/>
            <person name="Gutierrez S."/>
        </authorList>
    </citation>
    <scope>NUCLEOTIDE SEQUENCE [LARGE SCALE GENOMIC DNA]</scope>
    <source>
        <strain evidence="3 4">NRRL 3299</strain>
    </source>
</reference>
<proteinExistence type="inferred from homology"/>
<dbReference type="Proteomes" id="UP000266152">
    <property type="component" value="Unassembled WGS sequence"/>
</dbReference>
<dbReference type="GO" id="GO:0046872">
    <property type="term" value="F:metal ion binding"/>
    <property type="evidence" value="ECO:0007669"/>
    <property type="project" value="UniProtKB-KW"/>
</dbReference>
<dbReference type="AlphaFoldDB" id="A0A395SWC1"/>
<comment type="caution">
    <text evidence="3">The sequence shown here is derived from an EMBL/GenBank/DDBJ whole genome shotgun (WGS) entry which is preliminary data.</text>
</comment>
<evidence type="ECO:0000313" key="3">
    <source>
        <dbReference type="EMBL" id="RGP76497.1"/>
    </source>
</evidence>
<sequence length="375" mass="41200">MARHPTRKCCTSTLAEITAGFTNCWEIAANTPKPQSHAGDKGGTERKKSLSFFLLESQQKDTVGTTGYHVTSKHPDVITSSLQLSPNSQDAKALVQAIAAGEIANINVERIEVYLRSARDMILEHHRPAPAKGKNDFGEAVTILDIVIQKYFARALRKDHSDHTLVGEEDTPGVCLSKFPSPISDDANIWLIDPVDGSKFLQVNSTNCSTILGYQKGLTPILGAACMIDNAKFIIGGKYWPVTINRQPVPAPAPCNEANIKIGYGLGKRKSQEVRDLFMDELKHITPEEKLVRLGHLTNSARALLEGQIDAYLSLKEEWYKCGAIYAILTKAGYVTNINPKTLNINDAFSAWFAKPDFAAKYLQPGSILAKCMEN</sequence>
<feature type="binding site" evidence="2">
    <location>
        <position position="196"/>
    </location>
    <ligand>
        <name>Mg(2+)</name>
        <dbReference type="ChEBI" id="CHEBI:18420"/>
        <label>1</label>
        <note>catalytic</note>
    </ligand>
</feature>
<comment type="similarity">
    <text evidence="1">Belongs to the inositol monophosphatase superfamily.</text>
</comment>
<keyword evidence="2" id="KW-0479">Metal-binding</keyword>
<feature type="binding site" evidence="2">
    <location>
        <position position="168"/>
    </location>
    <ligand>
        <name>Mg(2+)</name>
        <dbReference type="ChEBI" id="CHEBI:18420"/>
        <label>1</label>
        <note>catalytic</note>
    </ligand>
</feature>
<dbReference type="SUPFAM" id="SSF56655">
    <property type="entry name" value="Carbohydrate phosphatase"/>
    <property type="match status" value="1"/>
</dbReference>
<dbReference type="Gene3D" id="3.30.540.10">
    <property type="entry name" value="Fructose-1,6-Bisphosphatase, subunit A, domain 1"/>
    <property type="match status" value="1"/>
</dbReference>
<organism evidence="3 4">
    <name type="scientific">Fusarium sporotrichioides</name>
    <dbReference type="NCBI Taxonomy" id="5514"/>
    <lineage>
        <taxon>Eukaryota</taxon>
        <taxon>Fungi</taxon>
        <taxon>Dikarya</taxon>
        <taxon>Ascomycota</taxon>
        <taxon>Pezizomycotina</taxon>
        <taxon>Sordariomycetes</taxon>
        <taxon>Hypocreomycetidae</taxon>
        <taxon>Hypocreales</taxon>
        <taxon>Nectriaceae</taxon>
        <taxon>Fusarium</taxon>
    </lineage>
</organism>
<evidence type="ECO:0000256" key="1">
    <source>
        <dbReference type="ARBA" id="ARBA00009759"/>
    </source>
</evidence>
<accession>A0A395SWC1</accession>
<keyword evidence="2" id="KW-0460">Magnesium</keyword>
<feature type="binding site" evidence="2">
    <location>
        <position position="193"/>
    </location>
    <ligand>
        <name>Mg(2+)</name>
        <dbReference type="ChEBI" id="CHEBI:18420"/>
        <label>1</label>
        <note>catalytic</note>
    </ligand>
</feature>